<evidence type="ECO:0000256" key="3">
    <source>
        <dbReference type="ARBA" id="ARBA00007913"/>
    </source>
</evidence>
<organism evidence="14 15">
    <name type="scientific">Mucor saturninus</name>
    <dbReference type="NCBI Taxonomy" id="64648"/>
    <lineage>
        <taxon>Eukaryota</taxon>
        <taxon>Fungi</taxon>
        <taxon>Fungi incertae sedis</taxon>
        <taxon>Mucoromycota</taxon>
        <taxon>Mucoromycotina</taxon>
        <taxon>Mucoromycetes</taxon>
        <taxon>Mucorales</taxon>
        <taxon>Mucorineae</taxon>
        <taxon>Mucoraceae</taxon>
        <taxon>Mucor</taxon>
    </lineage>
</organism>
<evidence type="ECO:0000256" key="7">
    <source>
        <dbReference type="ARBA" id="ARBA00022801"/>
    </source>
</evidence>
<feature type="domain" description="DNA2/NAM7 helicase-like C-terminal" evidence="12">
    <location>
        <begin position="447"/>
        <end position="645"/>
    </location>
</feature>
<dbReference type="GO" id="GO:0005694">
    <property type="term" value="C:chromosome"/>
    <property type="evidence" value="ECO:0007669"/>
    <property type="project" value="UniProtKB-ARBA"/>
</dbReference>
<dbReference type="InterPro" id="IPR041677">
    <property type="entry name" value="DNA2/NAM7_AAA_11"/>
</dbReference>
<dbReference type="GO" id="GO:0005634">
    <property type="term" value="C:nucleus"/>
    <property type="evidence" value="ECO:0007669"/>
    <property type="project" value="UniProtKB-SubCell"/>
</dbReference>
<evidence type="ECO:0000256" key="10">
    <source>
        <dbReference type="ARBA" id="ARBA00023242"/>
    </source>
</evidence>
<keyword evidence="9" id="KW-0067">ATP-binding</keyword>
<dbReference type="GO" id="GO:0043139">
    <property type="term" value="F:5'-3' DNA helicase activity"/>
    <property type="evidence" value="ECO:0007669"/>
    <property type="project" value="TreeGrafter"/>
</dbReference>
<dbReference type="EC" id="3.6.4.12" evidence="4"/>
<comment type="similarity">
    <text evidence="3">Belongs to the DNA2/NAM7 helicase family.</text>
</comment>
<dbReference type="InterPro" id="IPR048761">
    <property type="entry name" value="SMUBP-2_HCS1_1B"/>
</dbReference>
<evidence type="ECO:0000259" key="12">
    <source>
        <dbReference type="Pfam" id="PF13087"/>
    </source>
</evidence>
<dbReference type="OrthoDB" id="6730379at2759"/>
<dbReference type="PANTHER" id="PTHR43788">
    <property type="entry name" value="DNA2/NAM7 HELICASE FAMILY MEMBER"/>
    <property type="match status" value="1"/>
</dbReference>
<dbReference type="FunFam" id="3.40.50.300:FF:000326">
    <property type="entry name" value="P-loop containing nucleoside triphosphate hydrolase"/>
    <property type="match status" value="1"/>
</dbReference>
<evidence type="ECO:0000256" key="9">
    <source>
        <dbReference type="ARBA" id="ARBA00022840"/>
    </source>
</evidence>
<dbReference type="Pfam" id="PF13086">
    <property type="entry name" value="AAA_11"/>
    <property type="match status" value="1"/>
</dbReference>
<evidence type="ECO:0000313" key="14">
    <source>
        <dbReference type="EMBL" id="KAG2210292.1"/>
    </source>
</evidence>
<dbReference type="GO" id="GO:0005737">
    <property type="term" value="C:cytoplasm"/>
    <property type="evidence" value="ECO:0007669"/>
    <property type="project" value="UniProtKB-SubCell"/>
</dbReference>
<reference evidence="14" key="1">
    <citation type="submission" date="2020-12" db="EMBL/GenBank/DDBJ databases">
        <title>Metabolic potential, ecology and presence of endohyphal bacteria is reflected in genomic diversity of Mucoromycotina.</title>
        <authorList>
            <person name="Muszewska A."/>
            <person name="Okrasinska A."/>
            <person name="Steczkiewicz K."/>
            <person name="Drgas O."/>
            <person name="Orlowska M."/>
            <person name="Perlinska-Lenart U."/>
            <person name="Aleksandrzak-Piekarczyk T."/>
            <person name="Szatraj K."/>
            <person name="Zielenkiewicz U."/>
            <person name="Pilsyk S."/>
            <person name="Malc E."/>
            <person name="Mieczkowski P."/>
            <person name="Kruszewska J.S."/>
            <person name="Biernat P."/>
            <person name="Pawlowska J."/>
        </authorList>
    </citation>
    <scope>NUCLEOTIDE SEQUENCE</scope>
    <source>
        <strain evidence="14">WA0000017839</strain>
    </source>
</reference>
<protein>
    <recommendedName>
        <fullName evidence="4">DNA helicase</fullName>
        <ecNumber evidence="4">3.6.4.12</ecNumber>
    </recommendedName>
</protein>
<evidence type="ECO:0000256" key="2">
    <source>
        <dbReference type="ARBA" id="ARBA00004496"/>
    </source>
</evidence>
<dbReference type="Gene3D" id="2.40.30.270">
    <property type="match status" value="1"/>
</dbReference>
<accession>A0A8H7V9B0</accession>
<gene>
    <name evidence="14" type="ORF">INT47_003277</name>
</gene>
<feature type="domain" description="DNA2/NAM7 helicase helicase" evidence="11">
    <location>
        <begin position="203"/>
        <end position="424"/>
    </location>
</feature>
<comment type="caution">
    <text evidence="14">The sequence shown here is derived from an EMBL/GenBank/DDBJ whole genome shotgun (WGS) entry which is preliminary data.</text>
</comment>
<evidence type="ECO:0000256" key="1">
    <source>
        <dbReference type="ARBA" id="ARBA00004123"/>
    </source>
</evidence>
<evidence type="ECO:0000313" key="15">
    <source>
        <dbReference type="Proteomes" id="UP000603453"/>
    </source>
</evidence>
<keyword evidence="7" id="KW-0378">Hydrolase</keyword>
<dbReference type="Pfam" id="PF13087">
    <property type="entry name" value="AAA_12"/>
    <property type="match status" value="1"/>
</dbReference>
<evidence type="ECO:0000259" key="11">
    <source>
        <dbReference type="Pfam" id="PF13086"/>
    </source>
</evidence>
<dbReference type="GO" id="GO:0016787">
    <property type="term" value="F:hydrolase activity"/>
    <property type="evidence" value="ECO:0007669"/>
    <property type="project" value="UniProtKB-KW"/>
</dbReference>
<name>A0A8H7V9B0_9FUNG</name>
<dbReference type="Pfam" id="PF21138">
    <property type="entry name" value="SMUBP-2_HCS1_1B"/>
    <property type="match status" value="1"/>
</dbReference>
<dbReference type="SUPFAM" id="SSF52540">
    <property type="entry name" value="P-loop containing nucleoside triphosphate hydrolases"/>
    <property type="match status" value="1"/>
</dbReference>
<dbReference type="InterPro" id="IPR041679">
    <property type="entry name" value="DNA2/NAM7-like_C"/>
</dbReference>
<dbReference type="InterPro" id="IPR027417">
    <property type="entry name" value="P-loop_NTPase"/>
</dbReference>
<evidence type="ECO:0000256" key="5">
    <source>
        <dbReference type="ARBA" id="ARBA00022490"/>
    </source>
</evidence>
<comment type="subcellular location">
    <subcellularLocation>
        <location evidence="2">Cytoplasm</location>
    </subcellularLocation>
    <subcellularLocation>
        <location evidence="1">Nucleus</location>
    </subcellularLocation>
</comment>
<dbReference type="PANTHER" id="PTHR43788:SF8">
    <property type="entry name" value="DNA-BINDING PROTEIN SMUBP-2"/>
    <property type="match status" value="1"/>
</dbReference>
<proteinExistence type="inferred from homology"/>
<keyword evidence="15" id="KW-1185">Reference proteome</keyword>
<dbReference type="EMBL" id="JAEPRD010000012">
    <property type="protein sequence ID" value="KAG2210292.1"/>
    <property type="molecule type" value="Genomic_DNA"/>
</dbReference>
<evidence type="ECO:0000256" key="4">
    <source>
        <dbReference type="ARBA" id="ARBA00012551"/>
    </source>
</evidence>
<dbReference type="CDD" id="cd18044">
    <property type="entry name" value="DEXXQc_SMUBP2"/>
    <property type="match status" value="1"/>
</dbReference>
<dbReference type="CDD" id="cd18808">
    <property type="entry name" value="SF1_C_Upf1"/>
    <property type="match status" value="1"/>
</dbReference>
<keyword evidence="10" id="KW-0539">Nucleus</keyword>
<feature type="domain" description="Helicase SMUBP-2/HCS1 1B" evidence="13">
    <location>
        <begin position="17"/>
        <end position="128"/>
    </location>
</feature>
<dbReference type="InterPro" id="IPR050534">
    <property type="entry name" value="Coronavir_polyprotein_1ab"/>
</dbReference>
<dbReference type="InterPro" id="IPR047187">
    <property type="entry name" value="SF1_C_Upf1"/>
</dbReference>
<evidence type="ECO:0000256" key="6">
    <source>
        <dbReference type="ARBA" id="ARBA00022741"/>
    </source>
</evidence>
<dbReference type="AlphaFoldDB" id="A0A8H7V9B0"/>
<dbReference type="Gene3D" id="3.40.50.300">
    <property type="entry name" value="P-loop containing nucleotide triphosphate hydrolases"/>
    <property type="match status" value="2"/>
</dbReference>
<dbReference type="Proteomes" id="UP000603453">
    <property type="component" value="Unassembled WGS sequence"/>
</dbReference>
<dbReference type="GO" id="GO:0003723">
    <property type="term" value="F:RNA binding"/>
    <property type="evidence" value="ECO:0007669"/>
    <property type="project" value="InterPro"/>
</dbReference>
<evidence type="ECO:0000259" key="13">
    <source>
        <dbReference type="Pfam" id="PF21138"/>
    </source>
</evidence>
<keyword evidence="6" id="KW-0547">Nucleotide-binding</keyword>
<keyword evidence="5" id="KW-0963">Cytoplasm</keyword>
<dbReference type="GO" id="GO:0005524">
    <property type="term" value="F:ATP binding"/>
    <property type="evidence" value="ECO:0007669"/>
    <property type="project" value="UniProtKB-KW"/>
</dbReference>
<sequence length="691" mass="77392">MKPGVLKFVQHLVSLVNKEMEVDKSATEKLLSGPADVLERKGVAILNLQVTEVKPGVGGSCNIVLEILSEKGRPMFIPQHKLTVGDIVALKEYDLYSSRLDDDELFWSGFVVQLSKTRVTLSVSEDSSPERQTDLPNIMGICKVVKLPNDITHERILKTLIRLQNDLTKGAKIVPELIKLVFGQRRLAEPKDMSSLVIKDESLNAYQQQAVRFTLGSPHLALIHGPPGVSHYLTHTGKTHTIIEIIRQLVEQKKKVLVCGPSNVAVDNILERYKNYDQKIVRIGHPARVGLKSVEYTLDVLCSNKNPKNLTTKIHKEMRVLSAKLRTAPKSEKRSLDASLKYLASLLKTKVTRKAQAKKIQDSNVIFSTLSGSGSAVMMYRKFDVVIIDEAAQATEPDCWVALTKARKAILAGDHLQLPPTVKSPPKSNRAANGQRYQGMSLMNDLSYTLFDRMLDMYGSKIKALLSVQYRMHEDIMSFSSRELYENKLTADKSVAKHLLHHLKNVNSSIHTTVPIIIIDTSDTPQSYEVKGGPLDKTSTANNYEVKVVISQIRKLLSNGVRPDQIAVITPYKAQVTKLKTEIGTKWTDIEIGTVDGFQGQEKEVIILSLVRSNRNGEVGFLADQRRLNVAMTRARRQLIVVCNTDTLNGSKFQEKKKGVYAIDRSFIEKWMVWLLKKTVVRASKNCIISR</sequence>
<evidence type="ECO:0000256" key="8">
    <source>
        <dbReference type="ARBA" id="ARBA00022806"/>
    </source>
</evidence>
<keyword evidence="8" id="KW-0347">Helicase</keyword>